<comment type="similarity">
    <text evidence="1">Belongs to the sulfatase family.</text>
</comment>
<reference evidence="6 7" key="1">
    <citation type="submission" date="2019-03" db="EMBL/GenBank/DDBJ databases">
        <title>Genomics of glacier-inhabiting Cryobacterium strains.</title>
        <authorList>
            <person name="Liu Q."/>
            <person name="Xin Y.-H."/>
        </authorList>
    </citation>
    <scope>NUCLEOTIDE SEQUENCE [LARGE SCALE GENOMIC DNA]</scope>
    <source>
        <strain evidence="6 7">Sr47</strain>
    </source>
</reference>
<feature type="domain" description="Sulfatase N-terminal" evidence="5">
    <location>
        <begin position="2"/>
        <end position="395"/>
    </location>
</feature>
<gene>
    <name evidence="6" type="ORF">E3O23_04605</name>
</gene>
<dbReference type="SUPFAM" id="SSF53649">
    <property type="entry name" value="Alkaline phosphatase-like"/>
    <property type="match status" value="1"/>
</dbReference>
<dbReference type="PANTHER" id="PTHR42693:SF53">
    <property type="entry name" value="ENDO-4-O-SULFATASE"/>
    <property type="match status" value="1"/>
</dbReference>
<evidence type="ECO:0000256" key="4">
    <source>
        <dbReference type="ARBA" id="ARBA00022837"/>
    </source>
</evidence>
<dbReference type="PANTHER" id="PTHR42693">
    <property type="entry name" value="ARYLSULFATASE FAMILY MEMBER"/>
    <property type="match status" value="1"/>
</dbReference>
<evidence type="ECO:0000256" key="1">
    <source>
        <dbReference type="ARBA" id="ARBA00008779"/>
    </source>
</evidence>
<dbReference type="Proteomes" id="UP000297866">
    <property type="component" value="Unassembled WGS sequence"/>
</dbReference>
<comment type="caution">
    <text evidence="6">The sequence shown here is derived from an EMBL/GenBank/DDBJ whole genome shotgun (WGS) entry which is preliminary data.</text>
</comment>
<dbReference type="GO" id="GO:0004065">
    <property type="term" value="F:arylsulfatase activity"/>
    <property type="evidence" value="ECO:0007669"/>
    <property type="project" value="TreeGrafter"/>
</dbReference>
<proteinExistence type="inferred from homology"/>
<evidence type="ECO:0000313" key="7">
    <source>
        <dbReference type="Proteomes" id="UP000297866"/>
    </source>
</evidence>
<dbReference type="InterPro" id="IPR050738">
    <property type="entry name" value="Sulfatase"/>
</dbReference>
<protein>
    <submittedName>
        <fullName evidence="6">Arylsulfatase</fullName>
    </submittedName>
</protein>
<dbReference type="InterPro" id="IPR024607">
    <property type="entry name" value="Sulfatase_CS"/>
</dbReference>
<dbReference type="EMBL" id="SOEZ01000024">
    <property type="protein sequence ID" value="TFB53692.1"/>
    <property type="molecule type" value="Genomic_DNA"/>
</dbReference>
<evidence type="ECO:0000259" key="5">
    <source>
        <dbReference type="Pfam" id="PF00884"/>
    </source>
</evidence>
<keyword evidence="7" id="KW-1185">Reference proteome</keyword>
<dbReference type="Gene3D" id="3.40.720.10">
    <property type="entry name" value="Alkaline Phosphatase, subunit A"/>
    <property type="match status" value="1"/>
</dbReference>
<organism evidence="6 7">
    <name type="scientific">Cryobacterium tagatosivorans</name>
    <dbReference type="NCBI Taxonomy" id="1259199"/>
    <lineage>
        <taxon>Bacteria</taxon>
        <taxon>Bacillati</taxon>
        <taxon>Actinomycetota</taxon>
        <taxon>Actinomycetes</taxon>
        <taxon>Micrococcales</taxon>
        <taxon>Microbacteriaceae</taxon>
        <taxon>Cryobacterium</taxon>
    </lineage>
</organism>
<dbReference type="OrthoDB" id="9777306at2"/>
<evidence type="ECO:0000256" key="2">
    <source>
        <dbReference type="ARBA" id="ARBA00022723"/>
    </source>
</evidence>
<evidence type="ECO:0000313" key="6">
    <source>
        <dbReference type="EMBL" id="TFB53692.1"/>
    </source>
</evidence>
<dbReference type="InterPro" id="IPR000917">
    <property type="entry name" value="Sulfatase_N"/>
</dbReference>
<keyword evidence="4" id="KW-0106">Calcium</keyword>
<dbReference type="AlphaFoldDB" id="A0A4R8UIH3"/>
<keyword evidence="3" id="KW-0378">Hydrolase</keyword>
<evidence type="ECO:0000256" key="3">
    <source>
        <dbReference type="ARBA" id="ARBA00022801"/>
    </source>
</evidence>
<dbReference type="InterPro" id="IPR017850">
    <property type="entry name" value="Alkaline_phosphatase_core_sf"/>
</dbReference>
<dbReference type="Pfam" id="PF00884">
    <property type="entry name" value="Sulfatase"/>
    <property type="match status" value="1"/>
</dbReference>
<accession>A0A4R8UIH3</accession>
<dbReference type="PROSITE" id="PS00149">
    <property type="entry name" value="SULFATASE_2"/>
    <property type="match status" value="1"/>
</dbReference>
<keyword evidence="2" id="KW-0479">Metal-binding</keyword>
<name>A0A4R8UIH3_9MICO</name>
<dbReference type="Gene3D" id="3.30.1120.10">
    <property type="match status" value="1"/>
</dbReference>
<sequence length="517" mass="56269">MGFSDLGSFGGEIATPNLDRLAGSGLRLSQFYNTARCSPSRASLLTGRHPHETGIGILNDDDRPWGYPGTLSRDHATAAEHFKAAGYATCLSGKWHLSSDTTVPNDSWPTRRGFDDFYGILGGAGDYFHPRELYRGEARLEIPGAGYYFTDAVSEHAAGFVRTSAAASTPFFLYLAYTAPHWPLHAPADIVDDYDEVYARGWDELRSERRRRLVESGILGSESTLSDRDPSQTAWDDAADHDWEARRMSVYAAQVDSMDRGIGTVLDAVEAAGLTEDTLVVFLSDNGACAESMPPADAPLFRQRQPSHAMDGRPMRIGNEPDIVPGPADTYASYGTAWANLSNTPFRYYKRWVHEGGIATPFIASWPAGGLADGSVVAAPFQLTNVLPTLLDAAGLSPAGGPGSSMLPVWRGGESADDHALYWEHVGNAAIRMGRWKSVRTWNGPWELYDMSVDRAELNDLSQIEAALLEGLVAQWQAWADSVGVIPWTTVLEHRAERAAKVPPAASAAPEHSNRED</sequence>
<dbReference type="GO" id="GO:0046872">
    <property type="term" value="F:metal ion binding"/>
    <property type="evidence" value="ECO:0007669"/>
    <property type="project" value="UniProtKB-KW"/>
</dbReference>